<dbReference type="Proteomes" id="UP000722957">
    <property type="component" value="Unassembled WGS sequence"/>
</dbReference>
<comment type="caution">
    <text evidence="1">The sequence shown here is derived from an EMBL/GenBank/DDBJ whole genome shotgun (WGS) entry which is preliminary data.</text>
</comment>
<dbReference type="EMBL" id="RDOM01000484">
    <property type="protein sequence ID" value="MBF4274696.1"/>
    <property type="molecule type" value="Genomic_DNA"/>
</dbReference>
<protein>
    <submittedName>
        <fullName evidence="1">Uncharacterized protein</fullName>
    </submittedName>
</protein>
<evidence type="ECO:0000313" key="2">
    <source>
        <dbReference type="Proteomes" id="UP000722957"/>
    </source>
</evidence>
<reference evidence="1 2" key="1">
    <citation type="journal article" date="2021" name="PeerJ">
        <title>Analysis of 44 Vibrio anguillarum genomes reveals high genetic diversity.</title>
        <authorList>
            <person name="Hansen M.J."/>
            <person name="Dalsgaard I."/>
        </authorList>
    </citation>
    <scope>NUCLEOTIDE SEQUENCE [LARGE SCALE GENOMIC DNA]</scope>
    <source>
        <strain evidence="1 2">17-16730-2A</strain>
    </source>
</reference>
<accession>A0ABD4KSU4</accession>
<evidence type="ECO:0000313" key="1">
    <source>
        <dbReference type="EMBL" id="MBF4274696.1"/>
    </source>
</evidence>
<organism evidence="1 2">
    <name type="scientific">Vibrio anguillarum</name>
    <name type="common">Listonella anguillarum</name>
    <dbReference type="NCBI Taxonomy" id="55601"/>
    <lineage>
        <taxon>Bacteria</taxon>
        <taxon>Pseudomonadati</taxon>
        <taxon>Pseudomonadota</taxon>
        <taxon>Gammaproteobacteria</taxon>
        <taxon>Vibrionales</taxon>
        <taxon>Vibrionaceae</taxon>
        <taxon>Vibrio</taxon>
    </lineage>
</organism>
<name>A0ABD4KSU4_VIBAN</name>
<sequence>MDYVDEGFTKNYLDLLKSFATFLVTYKGNLPQSRNFQLGTFVDVLKTQCTQALKIVNAQKRLNKVISIDPNVIFGYTNPEDKSRKFYISIGGYVKFEDSVLIEQSLTVNVILEHTTDCAPVPEEWKWHKHPIDNGFHVLRRFHFDYDSTNDDNHSPKFHLQYGGKFNKDYLGIGDEDAYYNLFQPIDYPRLPQQPFDMIMLIDFVLREFSLKGNEITREKKWNELLVKSEQMWLKPYYEHLIGRLDVSSRLEPVHRILGG</sequence>
<dbReference type="RefSeq" id="WP_095661223.1">
    <property type="nucleotide sequence ID" value="NZ_CP023054.1"/>
</dbReference>
<proteinExistence type="predicted"/>
<dbReference type="AlphaFoldDB" id="A0ABD4KSU4"/>
<gene>
    <name evidence="1" type="ORF">EAY07_22360</name>
</gene>